<keyword evidence="1" id="KW-0732">Signal</keyword>
<dbReference type="AlphaFoldDB" id="A0A7W2ABR5"/>
<dbReference type="RefSeq" id="WP_181737856.1">
    <property type="nucleotide sequence ID" value="NZ_JACEMT010000040.1"/>
</dbReference>
<organism evidence="2 3">
    <name type="scientific">Marinobacterium marinum</name>
    <dbReference type="NCBI Taxonomy" id="2756129"/>
    <lineage>
        <taxon>Bacteria</taxon>
        <taxon>Pseudomonadati</taxon>
        <taxon>Pseudomonadota</taxon>
        <taxon>Gammaproteobacteria</taxon>
        <taxon>Oceanospirillales</taxon>
        <taxon>Oceanospirillaceae</taxon>
        <taxon>Marinobacterium</taxon>
    </lineage>
</organism>
<evidence type="ECO:0008006" key="4">
    <source>
        <dbReference type="Google" id="ProtNLM"/>
    </source>
</evidence>
<gene>
    <name evidence="2" type="ORF">H1S06_05010</name>
</gene>
<evidence type="ECO:0000313" key="3">
    <source>
        <dbReference type="Proteomes" id="UP000538931"/>
    </source>
</evidence>
<name>A0A7W2ABR5_9GAMM</name>
<sequence>MRFKWMPVLGVIMPLLMSGCAQQSVKSGAAGQLVRGTLSKEGEVYRFSACGSTDVLNAEIASDVLIQEHAAQSLGEGWPVYVEAWAGAGVAPLVLEQPLVIGGSLAACEYTLPGIELRAVSDDGRVIIDLRDHHVRVQYPERLLQLGFERPEVERKAQSRRWQQVMVSGGGHKEHQLSLEVESRACRGKLGAWYALSMDAEVNGVYARGCARLGDLEHWPLRNAYATPDSISTRRLSLTFERDGRFRLVEDYLNNQPVMEHLGRWERVTAAMVRLYPDEQGQPSVSFRLGTGGELVLEGFHPAYGRALELQPTGAMLRVSSGELDWWR</sequence>
<comment type="caution">
    <text evidence="2">The sequence shown here is derived from an EMBL/GenBank/DDBJ whole genome shotgun (WGS) entry which is preliminary data.</text>
</comment>
<dbReference type="EMBL" id="JACEMT010000040">
    <property type="protein sequence ID" value="MBA4501719.1"/>
    <property type="molecule type" value="Genomic_DNA"/>
</dbReference>
<proteinExistence type="predicted"/>
<feature type="signal peptide" evidence="1">
    <location>
        <begin position="1"/>
        <end position="23"/>
    </location>
</feature>
<evidence type="ECO:0000313" key="2">
    <source>
        <dbReference type="EMBL" id="MBA4501719.1"/>
    </source>
</evidence>
<dbReference type="Proteomes" id="UP000538931">
    <property type="component" value="Unassembled WGS sequence"/>
</dbReference>
<reference evidence="2 3" key="1">
    <citation type="submission" date="2020-07" db="EMBL/GenBank/DDBJ databases">
        <title>Bacterium isolated from marien macroalgae.</title>
        <authorList>
            <person name="Zhu K."/>
            <person name="Lu D."/>
            <person name="Du Z."/>
        </authorList>
    </citation>
    <scope>NUCLEOTIDE SEQUENCE [LARGE SCALE GENOMIC DNA]</scope>
    <source>
        <strain evidence="2 3">3-1745</strain>
    </source>
</reference>
<dbReference type="PROSITE" id="PS51257">
    <property type="entry name" value="PROKAR_LIPOPROTEIN"/>
    <property type="match status" value="1"/>
</dbReference>
<feature type="chain" id="PRO_5030693606" description="Lipoprotein" evidence="1">
    <location>
        <begin position="24"/>
        <end position="328"/>
    </location>
</feature>
<protein>
    <recommendedName>
        <fullName evidence="4">Lipoprotein</fullName>
    </recommendedName>
</protein>
<accession>A0A7W2ABR5</accession>
<evidence type="ECO:0000256" key="1">
    <source>
        <dbReference type="SAM" id="SignalP"/>
    </source>
</evidence>
<keyword evidence="3" id="KW-1185">Reference proteome</keyword>